<keyword evidence="3" id="KW-1185">Reference proteome</keyword>
<name>K1L439_CECL9</name>
<dbReference type="InterPro" id="IPR048910">
    <property type="entry name" value="Bflower_2"/>
</dbReference>
<dbReference type="PROSITE" id="PS51257">
    <property type="entry name" value="PROKAR_LIPOPROTEIN"/>
    <property type="match status" value="1"/>
</dbReference>
<feature type="signal peptide" evidence="1">
    <location>
        <begin position="1"/>
        <end position="21"/>
    </location>
</feature>
<evidence type="ECO:0000313" key="3">
    <source>
        <dbReference type="Proteomes" id="UP000004478"/>
    </source>
</evidence>
<keyword evidence="1" id="KW-0732">Signal</keyword>
<dbReference type="OrthoDB" id="9844086at2"/>
<feature type="chain" id="PRO_5003850586" evidence="1">
    <location>
        <begin position="22"/>
        <end position="130"/>
    </location>
</feature>
<proteinExistence type="predicted"/>
<dbReference type="Pfam" id="PF21785">
    <property type="entry name" value="Bflower_2"/>
    <property type="match status" value="1"/>
</dbReference>
<organism evidence="2 3">
    <name type="scientific">Cecembia lonarensis (strain CCUG 58316 / KCTC 22772 / LW9)</name>
    <dbReference type="NCBI Taxonomy" id="1225176"/>
    <lineage>
        <taxon>Bacteria</taxon>
        <taxon>Pseudomonadati</taxon>
        <taxon>Bacteroidota</taxon>
        <taxon>Cytophagia</taxon>
        <taxon>Cytophagales</taxon>
        <taxon>Cyclobacteriaceae</taxon>
        <taxon>Cecembia</taxon>
    </lineage>
</organism>
<dbReference type="EMBL" id="AMGM01000002">
    <property type="protein sequence ID" value="EKB51185.1"/>
    <property type="molecule type" value="Genomic_DNA"/>
</dbReference>
<gene>
    <name evidence="2" type="ORF">B879_00236</name>
</gene>
<reference evidence="2 3" key="1">
    <citation type="journal article" date="2012" name="J. Bacteriol.">
        <title>Draft Genome Sequence of Cecembia lonarensis Strain LW9T, Isolated from Lonar Lake, a Haloalkaline Lake in India.</title>
        <authorList>
            <person name="Shivaji S."/>
            <person name="Ara S."/>
            <person name="Singh A."/>
            <person name="Pinnaka A.K."/>
        </authorList>
    </citation>
    <scope>NUCLEOTIDE SEQUENCE [LARGE SCALE GENOMIC DNA]</scope>
    <source>
        <strain evidence="2 3">LW9</strain>
    </source>
</reference>
<sequence length="130" mass="14607">MNKLMTISILIFLLLSCSLMKEDTLPNYDAKLLSITDRSLLAYMNDGLIYSSRHQVIATFSNDTLRNSQGQALGYIASMQVFTMDHQQLGLVENNHLKNRTGQTIAYVEGKESSAKVGLAISMFFFFLND</sequence>
<protein>
    <submittedName>
        <fullName evidence="2">Uncharacterized protein</fullName>
    </submittedName>
</protein>
<evidence type="ECO:0000256" key="1">
    <source>
        <dbReference type="SAM" id="SignalP"/>
    </source>
</evidence>
<dbReference type="AlphaFoldDB" id="K1L439"/>
<comment type="caution">
    <text evidence="2">The sequence shown here is derived from an EMBL/GenBank/DDBJ whole genome shotgun (WGS) entry which is preliminary data.</text>
</comment>
<evidence type="ECO:0000313" key="2">
    <source>
        <dbReference type="EMBL" id="EKB51185.1"/>
    </source>
</evidence>
<dbReference type="RefSeq" id="WP_009183290.1">
    <property type="nucleotide sequence ID" value="NZ_AMGM01000002.1"/>
</dbReference>
<dbReference type="Proteomes" id="UP000004478">
    <property type="component" value="Unassembled WGS sequence"/>
</dbReference>
<accession>K1L439</accession>